<organism evidence="1 2">
    <name type="scientific">Pseudotamlana agarivorans</name>
    <dbReference type="NCBI Taxonomy" id="481183"/>
    <lineage>
        <taxon>Bacteria</taxon>
        <taxon>Pseudomonadati</taxon>
        <taxon>Bacteroidota</taxon>
        <taxon>Flavobacteriia</taxon>
        <taxon>Flavobacteriales</taxon>
        <taxon>Flavobacteriaceae</taxon>
        <taxon>Pseudotamlana</taxon>
    </lineage>
</organism>
<proteinExistence type="predicted"/>
<reference evidence="1" key="1">
    <citation type="submission" date="2021-05" db="EMBL/GenBank/DDBJ databases">
        <title>Draft genomes of bacteria isolated from model marine particles.</title>
        <authorList>
            <person name="Datta M.S."/>
            <person name="Schwartzman J.A."/>
            <person name="Enke T.N."/>
            <person name="Saavedra J."/>
            <person name="Cermak N."/>
            <person name="Cordero O.X."/>
        </authorList>
    </citation>
    <scope>NUCLEOTIDE SEQUENCE</scope>
    <source>
        <strain evidence="1">I2M19</strain>
    </source>
</reference>
<sequence>MKRILLVVLLVFGTQIIDAQEKYEKLWTEVETYEVEGKFRSANGVVSKILKKARRNKESSQIVKAFIYKSKFTLLLEEDAQKSIINELETSIDESNFPTSALLESIYAGMLHQYLQENSYKIRNRTKSYFPDDSSEFEKWDTHTCVYQISRHYNKSLENQAELIKRPIKDFKVVLTDSKNAYKFRPTLYDFFAHRALDFYKSNKRYVPSPKARFLVSDPAVFTSTKEFVKAPFYTTDSLNSNRKALKLYQNLEQFHQENDTVAYIDVVLSRLEFSKKHATIENKVALYIKALYNLSSRFKDYEEASIIDYTLADFYFKSSKIPYAKHDAVLKNYRVKALEICDSVIARFPNSNGGVLCKVLKNTIEKQTLSMESERYIIPEKPFLAKVVFKSIDSLYVSAYKVPHNYIKNIYSYKKDSLALEFIQTNKPVQTQFYKLQHKKNFYKYTTEINFPKLSMGSYLIIASKNADISSIKDIYSYDVVTASHLSVLSIDQEEELVLKVLNRDDGSLVKNVNLEFSGVEHKKSQGKTNHKGEFYVKKYRDVYKNLLLVASHEGDTLTVENLALYRKNDIDDENEEHVSKMFLYLDRSIYRPGQTVYFKGLLVENKKGKTRVVPDVYTSIFIYDTNDEELKEYRLKTNEYGAVSGEFKIPSNVLTGEFYIEMDEDYGTDDEDEDPYYEDIDDLDYAEVYFSVEEYKRPKFEVLFNDITENYKIGDSIKVSGLAKAFLGSNITDAQVQYSILRKTLSSWGYSNYGSNSQILKTGTTKTDNKGGFNVRFLAIPDSTSSKAEKPIFLYNIEANITDINGETRSATKTVKVGYHNLKIDLLMGSKLNSSMNQQIKFTTTNLNDQPIQAQVEFSINKLSSAKRILRPKPWDVVELPLLSKDKYVELFPNEAYDSTDIKTNRKKEKLVYSKRLNASDNKDIELENISNWEPGTYLLEAKAIDAFKDTVIVKKQFKVYHPNENYLSDKKLFAYEIVNSDFKKDGYVGLNLKTASKHLNVNLEVFYKGKTIFNESVPVEHGHSFVKIPVSKNYTDKLDFNVYFAKFNSLYSDHFSITFKEIEKKLAIETISFRNKLMPDQKETWSFKIINSDNKGAEAEVLASMYDTSLDQFKAHSWKPNLGFQNYNYSYPPRVQRNNLFNTTKFDDFNYATHLNLIAIIKNYHKLNWFGFNFGGLDYENKKYIKALSSKLDKPEYVEGNVNGIIVDESGIPLPGVNVVIKGTEIGALTDFDGIYSLNASVGTTLVATYLGYKSAEIHVTKSGTYNMTMIEDVSHLDEVVVVGYGVQKKSSLTGAVSYVSAKDVSNDIISKLGGQIAGVSIVDGGSQITIRGSSSISNGSQTLFIVDGVPMNSEFGAQFSPSDIEDITVLKGTSATTIYGSRAGNGVVIITTKKGLEALTQVEARSDLKETAFFFPHLKTNKHGEVEFSFDSPQALTKWRLMLLAHNKTLEVGVLEKTAITQKEISVVPNVPRFLRENDVIDFSAKISNLTDEPLAGLSMLQLYDAITMEEIDYAMLDNASNKPFNIAPKSNASVDWKVKVLEGIQALQYKIVAKSGKHTDGESSILPVLSNRTLVTEAQPLWVPPGKTKEVVFGKLMLPMSASQTNHKFTIEYTSNPAWLAIKSLPYLMEFPYECAEQTFSRFYANALAEDIINKNPQIESVFQSWKTSQTLDSQLEKNESLKSILLSESPWVRDSQADQVNKSRIAHLFDKEKLKEQQLQTISKLKELQQPSGGFPWFSGGRDNPFITRHIVAGIGHLEKLNVAVENDYKIKPILKSAISYLDSEFLKHYYEAVKLSKDSSLVSIDNRAAHYLYSRSFFIEAYPFSDKTNRIIDYYLGKCQETWLTQSLYNKGLIALVLHRMKDSKSAKRIIEALTEQAVYSEDNGMYWKENKNSWYWDKAPIETQALLIEAFLEIEGDMKKVEQLKQWLLKYKRTNQWSTTKATTEAIYALLMQGNGWLDVSEHTIITVGDEKIKTTKLEPTMKEAATGYFKVNWKGNEIVSQMASVSVKNKSKITGFGGVYWQYFEDLDKITTSEATPLQINKKVYINKKTDQGEVLIPISQEISVNLGDLITVRIEITSKDDMEFVHLKDLRASGFEPIDVLSEYKWQDGLGYYQSTKDVATHFFFDKLPQGTYIFEYNLRANNTGDFSNGITTIQSMYAPEFANHSKGIRLQIEK</sequence>
<comment type="caution">
    <text evidence="1">The sequence shown here is derived from an EMBL/GenBank/DDBJ whole genome shotgun (WGS) entry which is preliminary data.</text>
</comment>
<name>A0ACC5UBN2_9FLAO</name>
<evidence type="ECO:0000313" key="2">
    <source>
        <dbReference type="Proteomes" id="UP001647509"/>
    </source>
</evidence>
<gene>
    <name evidence="1" type="ORF">KO493_13510</name>
</gene>
<dbReference type="Proteomes" id="UP001647509">
    <property type="component" value="Unassembled WGS sequence"/>
</dbReference>
<protein>
    <submittedName>
        <fullName evidence="1">Carboxypeptidase-like regulatory domain-containing protein</fullName>
    </submittedName>
</protein>
<evidence type="ECO:0000313" key="1">
    <source>
        <dbReference type="EMBL" id="MBU2951717.1"/>
    </source>
</evidence>
<keyword evidence="2" id="KW-1185">Reference proteome</keyword>
<dbReference type="EMBL" id="JAHKPD010000018">
    <property type="protein sequence ID" value="MBU2951717.1"/>
    <property type="molecule type" value="Genomic_DNA"/>
</dbReference>
<accession>A0ACC5UBN2</accession>